<evidence type="ECO:0000313" key="1">
    <source>
        <dbReference type="EMBL" id="OIQ64937.1"/>
    </source>
</evidence>
<protein>
    <submittedName>
        <fullName evidence="1">Uncharacterized protein</fullName>
    </submittedName>
</protein>
<comment type="caution">
    <text evidence="1">The sequence shown here is derived from an EMBL/GenBank/DDBJ whole genome shotgun (WGS) entry which is preliminary data.</text>
</comment>
<proteinExistence type="predicted"/>
<accession>A0A1J5P067</accession>
<organism evidence="1">
    <name type="scientific">mine drainage metagenome</name>
    <dbReference type="NCBI Taxonomy" id="410659"/>
    <lineage>
        <taxon>unclassified sequences</taxon>
        <taxon>metagenomes</taxon>
        <taxon>ecological metagenomes</taxon>
    </lineage>
</organism>
<dbReference type="AntiFam" id="ANF00210">
    <property type="entry name" value="Shadow ORF (opposite tuaD)"/>
</dbReference>
<name>A0A1J5P067_9ZZZZ</name>
<dbReference type="AlphaFoldDB" id="A0A1J5P067"/>
<dbReference type="EMBL" id="MLJW01007720">
    <property type="protein sequence ID" value="OIQ64937.1"/>
    <property type="molecule type" value="Genomic_DNA"/>
</dbReference>
<gene>
    <name evidence="1" type="ORF">GALL_535090</name>
</gene>
<reference evidence="1" key="1">
    <citation type="submission" date="2016-10" db="EMBL/GenBank/DDBJ databases">
        <title>Sequence of Gallionella enrichment culture.</title>
        <authorList>
            <person name="Poehlein A."/>
            <person name="Muehling M."/>
            <person name="Daniel R."/>
        </authorList>
    </citation>
    <scope>NUCLEOTIDE SEQUENCE</scope>
</reference>
<sequence length="117" mass="13159">MLADIARSRHDILQIRRTIFIRGRTYGNKLDQSMLSGKFNIRRKLQAAFGHVTLDHILETGFIDRDTTLIQNGDFPGIHVQAQHVVPHLSQASAADQPYIPCTNHGNFHAVFPCVIS</sequence>